<keyword evidence="2" id="KW-1185">Reference proteome</keyword>
<dbReference type="EMBL" id="JBDJPC010000001">
    <property type="protein sequence ID" value="KAL1516492.1"/>
    <property type="molecule type" value="Genomic_DNA"/>
</dbReference>
<comment type="caution">
    <text evidence="1">The sequence shown here is derived from an EMBL/GenBank/DDBJ whole genome shotgun (WGS) entry which is preliminary data.</text>
</comment>
<proteinExistence type="predicted"/>
<name>A0ABD1FB36_HYPHA</name>
<evidence type="ECO:0000313" key="1">
    <source>
        <dbReference type="EMBL" id="KAL1516492.1"/>
    </source>
</evidence>
<gene>
    <name evidence="1" type="ORF">ABEB36_000401</name>
</gene>
<sequence>MEGSVGMVCAERDGMWRKGMRVMGEGGNVQVEMSAIRAALGSITESDAKGAFIVHTDSRVEVPQRCRADVHRARQCEGVPKEVWVSGLGVEDMEHVREICAKENWVNVRERMIERRVVWNDIVLRDERGHPTSLPRDANSRTRLSNRSERVPGWLIGENFGLQERLSDLGTPTLKATATI</sequence>
<dbReference type="Proteomes" id="UP001566132">
    <property type="component" value="Unassembled WGS sequence"/>
</dbReference>
<dbReference type="AlphaFoldDB" id="A0ABD1FB36"/>
<organism evidence="1 2">
    <name type="scientific">Hypothenemus hampei</name>
    <name type="common">Coffee berry borer</name>
    <dbReference type="NCBI Taxonomy" id="57062"/>
    <lineage>
        <taxon>Eukaryota</taxon>
        <taxon>Metazoa</taxon>
        <taxon>Ecdysozoa</taxon>
        <taxon>Arthropoda</taxon>
        <taxon>Hexapoda</taxon>
        <taxon>Insecta</taxon>
        <taxon>Pterygota</taxon>
        <taxon>Neoptera</taxon>
        <taxon>Endopterygota</taxon>
        <taxon>Coleoptera</taxon>
        <taxon>Polyphaga</taxon>
        <taxon>Cucujiformia</taxon>
        <taxon>Curculionidae</taxon>
        <taxon>Scolytinae</taxon>
        <taxon>Hypothenemus</taxon>
    </lineage>
</organism>
<accession>A0ABD1FB36</accession>
<evidence type="ECO:0000313" key="2">
    <source>
        <dbReference type="Proteomes" id="UP001566132"/>
    </source>
</evidence>
<protein>
    <recommendedName>
        <fullName evidence="3">RNase H type-1 domain-containing protein</fullName>
    </recommendedName>
</protein>
<reference evidence="1 2" key="1">
    <citation type="submission" date="2024-05" db="EMBL/GenBank/DDBJ databases">
        <title>Genetic variation in Jamaican populations of the coffee berry borer (Hypothenemus hampei).</title>
        <authorList>
            <person name="Errbii M."/>
            <person name="Myrie A."/>
        </authorList>
    </citation>
    <scope>NUCLEOTIDE SEQUENCE [LARGE SCALE GENOMIC DNA]</scope>
    <source>
        <strain evidence="1">JA-Hopewell-2020-01-JO</strain>
        <tissue evidence="1">Whole body</tissue>
    </source>
</reference>
<evidence type="ECO:0008006" key="3">
    <source>
        <dbReference type="Google" id="ProtNLM"/>
    </source>
</evidence>